<feature type="non-terminal residue" evidence="1">
    <location>
        <position position="1"/>
    </location>
</feature>
<accession>X1UYD2</accession>
<gene>
    <name evidence="1" type="ORF">S12H4_50309</name>
</gene>
<sequence>LTKDRLSMENCLTIDRLSMGPNLRAYLVRYYVSVKGFRPISLSRQIYP</sequence>
<organism evidence="1">
    <name type="scientific">marine sediment metagenome</name>
    <dbReference type="NCBI Taxonomy" id="412755"/>
    <lineage>
        <taxon>unclassified sequences</taxon>
        <taxon>metagenomes</taxon>
        <taxon>ecological metagenomes</taxon>
    </lineage>
</organism>
<reference evidence="1" key="1">
    <citation type="journal article" date="2014" name="Front. Microbiol.">
        <title>High frequency of phylogenetically diverse reductive dehalogenase-homologous genes in deep subseafloor sedimentary metagenomes.</title>
        <authorList>
            <person name="Kawai M."/>
            <person name="Futagami T."/>
            <person name="Toyoda A."/>
            <person name="Takaki Y."/>
            <person name="Nishi S."/>
            <person name="Hori S."/>
            <person name="Arai W."/>
            <person name="Tsubouchi T."/>
            <person name="Morono Y."/>
            <person name="Uchiyama I."/>
            <person name="Ito T."/>
            <person name="Fujiyama A."/>
            <person name="Inagaki F."/>
            <person name="Takami H."/>
        </authorList>
    </citation>
    <scope>NUCLEOTIDE SEQUENCE</scope>
    <source>
        <strain evidence="1">Expedition CK06-06</strain>
    </source>
</reference>
<proteinExistence type="predicted"/>
<dbReference type="EMBL" id="BARW01031666">
    <property type="protein sequence ID" value="GAJ04911.1"/>
    <property type="molecule type" value="Genomic_DNA"/>
</dbReference>
<dbReference type="AlphaFoldDB" id="X1UYD2"/>
<name>X1UYD2_9ZZZZ</name>
<comment type="caution">
    <text evidence="1">The sequence shown here is derived from an EMBL/GenBank/DDBJ whole genome shotgun (WGS) entry which is preliminary data.</text>
</comment>
<evidence type="ECO:0000313" key="1">
    <source>
        <dbReference type="EMBL" id="GAJ04911.1"/>
    </source>
</evidence>
<protein>
    <submittedName>
        <fullName evidence="1">Uncharacterized protein</fullName>
    </submittedName>
</protein>